<feature type="coiled-coil region" evidence="1">
    <location>
        <begin position="64"/>
        <end position="133"/>
    </location>
</feature>
<organism evidence="2 3">
    <name type="scientific">Immersiella caudata</name>
    <dbReference type="NCBI Taxonomy" id="314043"/>
    <lineage>
        <taxon>Eukaryota</taxon>
        <taxon>Fungi</taxon>
        <taxon>Dikarya</taxon>
        <taxon>Ascomycota</taxon>
        <taxon>Pezizomycotina</taxon>
        <taxon>Sordariomycetes</taxon>
        <taxon>Sordariomycetidae</taxon>
        <taxon>Sordariales</taxon>
        <taxon>Lasiosphaeriaceae</taxon>
        <taxon>Immersiella</taxon>
    </lineage>
</organism>
<keyword evidence="3" id="KW-1185">Reference proteome</keyword>
<name>A0AA40C0Q0_9PEZI</name>
<accession>A0AA40C0Q0</accession>
<keyword evidence="1" id="KW-0175">Coiled coil</keyword>
<dbReference type="Proteomes" id="UP001175000">
    <property type="component" value="Unassembled WGS sequence"/>
</dbReference>
<gene>
    <name evidence="2" type="ORF">B0T14DRAFT_497138</name>
</gene>
<feature type="coiled-coil region" evidence="1">
    <location>
        <begin position="5"/>
        <end position="39"/>
    </location>
</feature>
<sequence>MTRDQKSLSQAEKELKNHLESLENRMASLGLEISKQYRDLPARLVSEIHNSRGPEEIRKKDVMIEALVNDNIYLQERVTELKRKLETVQNEATDIQKELRRAQKNLQSTAVQLDEAQEEVKSAENEAAKLRSIILNGANTQEVTDDKVTQSFVMLEQAIQKIVRSNLLSVEICPAPTSIASERMNLKAFYDPQRWGTLSAQDRKLRLRAQIFFYLHVLILDRRCFGIAGFESKSARGDDAGTGLIEHGLRRLEKLLGELNVDQNIVQDWRITTIKCITKCNIEATTSQIAADEIHSLLLPLMNEQDPSSAQVREFCSIIRDLAQDAFQLRMMMRQSKEGYSGWPPAENFGDIIDLGKVSLEKYERYMEPVAVASGKESDRSDEVAYIMFGGLVKTIPGQQDIVLEKSQVVLKRKEHTAK</sequence>
<dbReference type="AlphaFoldDB" id="A0AA40C0Q0"/>
<evidence type="ECO:0000313" key="3">
    <source>
        <dbReference type="Proteomes" id="UP001175000"/>
    </source>
</evidence>
<evidence type="ECO:0000313" key="2">
    <source>
        <dbReference type="EMBL" id="KAK0620645.1"/>
    </source>
</evidence>
<comment type="caution">
    <text evidence="2">The sequence shown here is derived from an EMBL/GenBank/DDBJ whole genome shotgun (WGS) entry which is preliminary data.</text>
</comment>
<protein>
    <submittedName>
        <fullName evidence="2">Uncharacterized protein</fullName>
    </submittedName>
</protein>
<proteinExistence type="predicted"/>
<evidence type="ECO:0000256" key="1">
    <source>
        <dbReference type="SAM" id="Coils"/>
    </source>
</evidence>
<dbReference type="EMBL" id="JAULSU010000004">
    <property type="protein sequence ID" value="KAK0620645.1"/>
    <property type="molecule type" value="Genomic_DNA"/>
</dbReference>
<reference evidence="2" key="1">
    <citation type="submission" date="2023-06" db="EMBL/GenBank/DDBJ databases">
        <title>Genome-scale phylogeny and comparative genomics of the fungal order Sordariales.</title>
        <authorList>
            <consortium name="Lawrence Berkeley National Laboratory"/>
            <person name="Hensen N."/>
            <person name="Bonometti L."/>
            <person name="Westerberg I."/>
            <person name="Brannstrom I.O."/>
            <person name="Guillou S."/>
            <person name="Cros-Aarteil S."/>
            <person name="Calhoun S."/>
            <person name="Haridas S."/>
            <person name="Kuo A."/>
            <person name="Mondo S."/>
            <person name="Pangilinan J."/>
            <person name="Riley R."/>
            <person name="Labutti K."/>
            <person name="Andreopoulos B."/>
            <person name="Lipzen A."/>
            <person name="Chen C."/>
            <person name="Yanf M."/>
            <person name="Daum C."/>
            <person name="Ng V."/>
            <person name="Clum A."/>
            <person name="Steindorff A."/>
            <person name="Ohm R."/>
            <person name="Martin F."/>
            <person name="Silar P."/>
            <person name="Natvig D."/>
            <person name="Lalanne C."/>
            <person name="Gautier V."/>
            <person name="Ament-Velasquez S.L."/>
            <person name="Kruys A."/>
            <person name="Hutchinson M.I."/>
            <person name="Powell A.J."/>
            <person name="Barry K."/>
            <person name="Miller A.N."/>
            <person name="Grigoriev I.V."/>
            <person name="Debuchy R."/>
            <person name="Gladieux P."/>
            <person name="Thoren M.H."/>
            <person name="Johannesson H."/>
        </authorList>
    </citation>
    <scope>NUCLEOTIDE SEQUENCE</scope>
    <source>
        <strain evidence="2">CBS 606.72</strain>
    </source>
</reference>